<dbReference type="Proteomes" id="UP001302806">
    <property type="component" value="Chromosome"/>
</dbReference>
<accession>A0ABY9XP86</accession>
<evidence type="ECO:0000313" key="2">
    <source>
        <dbReference type="Proteomes" id="UP001302806"/>
    </source>
</evidence>
<reference evidence="1 2" key="1">
    <citation type="submission" date="2023-09" db="EMBL/GenBank/DDBJ databases">
        <title>Thalassobella suaedae gen. nov., sp. nov., a marine bacterium of the family Flavobacteriaceae isolated from a halophyte Suaeda japonica.</title>
        <authorList>
            <person name="Lee S.Y."/>
            <person name="Hwang C.Y."/>
        </authorList>
    </citation>
    <scope>NUCLEOTIDE SEQUENCE [LARGE SCALE GENOMIC DNA]</scope>
    <source>
        <strain evidence="1 2">HL-DH14</strain>
    </source>
</reference>
<name>A0ABY9XP86_9FLAO</name>
<dbReference type="SUPFAM" id="SSF50494">
    <property type="entry name" value="Trypsin-like serine proteases"/>
    <property type="match status" value="1"/>
</dbReference>
<dbReference type="EMBL" id="CP134537">
    <property type="protein sequence ID" value="WNH07670.1"/>
    <property type="molecule type" value="Genomic_DNA"/>
</dbReference>
<dbReference type="Gene3D" id="2.40.10.10">
    <property type="entry name" value="Trypsin-like serine proteases"/>
    <property type="match status" value="2"/>
</dbReference>
<dbReference type="GO" id="GO:0006508">
    <property type="term" value="P:proteolysis"/>
    <property type="evidence" value="ECO:0007669"/>
    <property type="project" value="UniProtKB-KW"/>
</dbReference>
<dbReference type="RefSeq" id="WP_415864558.1">
    <property type="nucleotide sequence ID" value="NZ_CP134537.1"/>
</dbReference>
<keyword evidence="1" id="KW-0645">Protease</keyword>
<proteinExistence type="predicted"/>
<sequence>MSNIEAATCKIIIEKENGKKEKGTGFFINKNQVLTCSHVISNDVFKIEISKIGIIDEGNTFTLKVVDQCNICDYALLEIEDDFENENTLNLCNSEIINEENIKIFGYPDTTEGQTIGKELKGSIDRYIIDNTESIHDIILSIPTYSRSENYKAFSGSPIINDFGQVLGILKYRDEQHLAAVSIKKALSFLEKNKIVVKPDQLQSFEVYNDKTFLGFEKIKSKCEVESQVPIKILSPGKILDANKGELFYPKNPQNINDLIKILRKSKDVDSKLWTGWIQLLTYVEILKGDYKDPNNISIHITSNELYKKFGLINTSRNVNMKIYLNFYFTEEESYLKIASKLIHEKKKGGLSKNVCNIFNSNVDDFGNTNNIKEDISNPTGSGPSIQNYKIGRLSLSQLNREVKSSNPIGQVSDNLKKIFEDAIK</sequence>
<protein>
    <submittedName>
        <fullName evidence="1">Serine protease</fullName>
    </submittedName>
</protein>
<evidence type="ECO:0000313" key="1">
    <source>
        <dbReference type="EMBL" id="WNH07670.1"/>
    </source>
</evidence>
<dbReference type="InterPro" id="IPR009003">
    <property type="entry name" value="Peptidase_S1_PA"/>
</dbReference>
<keyword evidence="1" id="KW-0378">Hydrolase</keyword>
<dbReference type="InterPro" id="IPR043504">
    <property type="entry name" value="Peptidase_S1_PA_chymotrypsin"/>
</dbReference>
<dbReference type="Pfam" id="PF13365">
    <property type="entry name" value="Trypsin_2"/>
    <property type="match status" value="1"/>
</dbReference>
<dbReference type="GO" id="GO:0008233">
    <property type="term" value="F:peptidase activity"/>
    <property type="evidence" value="ECO:0007669"/>
    <property type="project" value="UniProtKB-KW"/>
</dbReference>
<organism evidence="1 2">
    <name type="scientific">Thalassobellus suaedae</name>
    <dbReference type="NCBI Taxonomy" id="3074124"/>
    <lineage>
        <taxon>Bacteria</taxon>
        <taxon>Pseudomonadati</taxon>
        <taxon>Bacteroidota</taxon>
        <taxon>Flavobacteriia</taxon>
        <taxon>Flavobacteriales</taxon>
        <taxon>Flavobacteriaceae</taxon>
        <taxon>Thalassobellus</taxon>
    </lineage>
</organism>
<gene>
    <name evidence="1" type="ORF">RHP51_10660</name>
</gene>